<dbReference type="EMBL" id="RJJE01000006">
    <property type="protein sequence ID" value="RNI30943.1"/>
    <property type="molecule type" value="Genomic_DNA"/>
</dbReference>
<protein>
    <submittedName>
        <fullName evidence="1">Uncharacterized protein</fullName>
    </submittedName>
</protein>
<name>A0A3M9N1B3_9BACT</name>
<evidence type="ECO:0000313" key="2">
    <source>
        <dbReference type="Proteomes" id="UP000271010"/>
    </source>
</evidence>
<dbReference type="RefSeq" id="WP_123132302.1">
    <property type="nucleotide sequence ID" value="NZ_RJJE01000006.1"/>
</dbReference>
<sequence length="262" mass="29349">MAVSHTDITMAAVRKEILGDLEGEFYSPSQPIQNPGTNSMFSNSSPIFLKDLFFHSTLPYTPPYNLSAFAGYVHKPPLAIYTSKPEPLETQQEVFTNITVTKPNPQTVTATVRRTNGYTGAVTNLYPTIPSGSVSVRVDGMFERKEIDYTVTWEIIGTSANAGIKLNEKVCSTVIPALPYTEEPRATGVEITMPYTDWLDAVNAPLMYWAYTLSGSFGEGERIWLGDYTNPVTEPERFTYIRTVYGDLWLIDDMRTLRSWTP</sequence>
<comment type="caution">
    <text evidence="1">The sequence shown here is derived from an EMBL/GenBank/DDBJ whole genome shotgun (WGS) entry which is preliminary data.</text>
</comment>
<organism evidence="1 2">
    <name type="scientific">Rufibacter immobilis</name>
    <dbReference type="NCBI Taxonomy" id="1348778"/>
    <lineage>
        <taxon>Bacteria</taxon>
        <taxon>Pseudomonadati</taxon>
        <taxon>Bacteroidota</taxon>
        <taxon>Cytophagia</taxon>
        <taxon>Cytophagales</taxon>
        <taxon>Hymenobacteraceae</taxon>
        <taxon>Rufibacter</taxon>
    </lineage>
</organism>
<accession>A0A3M9N1B3</accession>
<dbReference type="Proteomes" id="UP000271010">
    <property type="component" value="Unassembled WGS sequence"/>
</dbReference>
<evidence type="ECO:0000313" key="1">
    <source>
        <dbReference type="EMBL" id="RNI30943.1"/>
    </source>
</evidence>
<keyword evidence="2" id="KW-1185">Reference proteome</keyword>
<dbReference type="AlphaFoldDB" id="A0A3M9N1B3"/>
<gene>
    <name evidence="1" type="ORF">EFA69_06530</name>
</gene>
<reference evidence="1 2" key="1">
    <citation type="submission" date="2018-11" db="EMBL/GenBank/DDBJ databases">
        <title>Rufibacter latericius sp. nov., isolated from water in Baiyang Lake.</title>
        <authorList>
            <person name="Yang Y."/>
        </authorList>
    </citation>
    <scope>NUCLEOTIDE SEQUENCE [LARGE SCALE GENOMIC DNA]</scope>
    <source>
        <strain evidence="1 2">MCC P1</strain>
    </source>
</reference>
<proteinExistence type="predicted"/>